<proteinExistence type="predicted"/>
<dbReference type="EMBL" id="CM046389">
    <property type="protein sequence ID" value="KAI8567210.1"/>
    <property type="molecule type" value="Genomic_DNA"/>
</dbReference>
<evidence type="ECO:0000313" key="2">
    <source>
        <dbReference type="Proteomes" id="UP001062846"/>
    </source>
</evidence>
<reference evidence="1" key="1">
    <citation type="submission" date="2022-02" db="EMBL/GenBank/DDBJ databases">
        <title>Plant Genome Project.</title>
        <authorList>
            <person name="Zhang R.-G."/>
        </authorList>
    </citation>
    <scope>NUCLEOTIDE SEQUENCE</scope>
    <source>
        <strain evidence="1">AT1</strain>
    </source>
</reference>
<name>A0ACC0PP11_RHOML</name>
<dbReference type="Proteomes" id="UP001062846">
    <property type="component" value="Chromosome 2"/>
</dbReference>
<organism evidence="1 2">
    <name type="scientific">Rhododendron molle</name>
    <name type="common">Chinese azalea</name>
    <name type="synonym">Azalea mollis</name>
    <dbReference type="NCBI Taxonomy" id="49168"/>
    <lineage>
        <taxon>Eukaryota</taxon>
        <taxon>Viridiplantae</taxon>
        <taxon>Streptophyta</taxon>
        <taxon>Embryophyta</taxon>
        <taxon>Tracheophyta</taxon>
        <taxon>Spermatophyta</taxon>
        <taxon>Magnoliopsida</taxon>
        <taxon>eudicotyledons</taxon>
        <taxon>Gunneridae</taxon>
        <taxon>Pentapetalae</taxon>
        <taxon>asterids</taxon>
        <taxon>Ericales</taxon>
        <taxon>Ericaceae</taxon>
        <taxon>Ericoideae</taxon>
        <taxon>Rhodoreae</taxon>
        <taxon>Rhododendron</taxon>
    </lineage>
</organism>
<keyword evidence="2" id="KW-1185">Reference proteome</keyword>
<gene>
    <name evidence="1" type="ORF">RHMOL_Rhmol02G0103100</name>
</gene>
<comment type="caution">
    <text evidence="1">The sequence shown here is derived from an EMBL/GenBank/DDBJ whole genome shotgun (WGS) entry which is preliminary data.</text>
</comment>
<protein>
    <submittedName>
        <fullName evidence="1">Uncharacterized protein</fullName>
    </submittedName>
</protein>
<sequence>MVKTSGLDIQSSPPELPLASASTNLKFESHHMEFRKIHDEAAFFVSWIKRKSTDFREVPLAFQDMIFMASGGVIRLLIMEARLGGNVNLLQVIMFKDLSVTFSTRIYKK</sequence>
<accession>A0ACC0PP11</accession>
<evidence type="ECO:0000313" key="1">
    <source>
        <dbReference type="EMBL" id="KAI8567210.1"/>
    </source>
</evidence>